<feature type="non-terminal residue" evidence="1">
    <location>
        <position position="44"/>
    </location>
</feature>
<protein>
    <submittedName>
        <fullName evidence="1">Uncharacterized protein</fullName>
    </submittedName>
</protein>
<dbReference type="AlphaFoldDB" id="A0A3P7PR77"/>
<evidence type="ECO:0000313" key="1">
    <source>
        <dbReference type="EMBL" id="VDN45631.1"/>
    </source>
</evidence>
<proteinExistence type="predicted"/>
<accession>A0A3P7PR77</accession>
<gene>
    <name evidence="1" type="ORF">DILT_LOCUS19661</name>
</gene>
<keyword evidence="2" id="KW-1185">Reference proteome</keyword>
<name>A0A3P7PR77_DIBLA</name>
<evidence type="ECO:0000313" key="2">
    <source>
        <dbReference type="Proteomes" id="UP000281553"/>
    </source>
</evidence>
<reference evidence="1 2" key="1">
    <citation type="submission" date="2018-11" db="EMBL/GenBank/DDBJ databases">
        <authorList>
            <consortium name="Pathogen Informatics"/>
        </authorList>
    </citation>
    <scope>NUCLEOTIDE SEQUENCE [LARGE SCALE GENOMIC DNA]</scope>
</reference>
<sequence>MDTVSETGTQTFDTMTKELMPCGSLHYAVKSMIYMGCGPSGMAP</sequence>
<organism evidence="1 2">
    <name type="scientific">Dibothriocephalus latus</name>
    <name type="common">Fish tapeworm</name>
    <name type="synonym">Diphyllobothrium latum</name>
    <dbReference type="NCBI Taxonomy" id="60516"/>
    <lineage>
        <taxon>Eukaryota</taxon>
        <taxon>Metazoa</taxon>
        <taxon>Spiralia</taxon>
        <taxon>Lophotrochozoa</taxon>
        <taxon>Platyhelminthes</taxon>
        <taxon>Cestoda</taxon>
        <taxon>Eucestoda</taxon>
        <taxon>Diphyllobothriidea</taxon>
        <taxon>Diphyllobothriidae</taxon>
        <taxon>Dibothriocephalus</taxon>
    </lineage>
</organism>
<dbReference type="EMBL" id="UYRU01117979">
    <property type="protein sequence ID" value="VDN45631.1"/>
    <property type="molecule type" value="Genomic_DNA"/>
</dbReference>
<dbReference type="Proteomes" id="UP000281553">
    <property type="component" value="Unassembled WGS sequence"/>
</dbReference>